<dbReference type="EMBL" id="CM000763">
    <property type="protein sequence ID" value="OQU84808.1"/>
    <property type="molecule type" value="Genomic_DNA"/>
</dbReference>
<evidence type="ECO:0000256" key="1">
    <source>
        <dbReference type="SAM" id="MobiDB-lite"/>
    </source>
</evidence>
<reference evidence="3" key="2">
    <citation type="journal article" date="2018" name="Plant J.">
        <title>The Sorghum bicolor reference genome: improved assembly, gene annotations, a transcriptome atlas, and signatures of genome organization.</title>
        <authorList>
            <person name="McCormick R.F."/>
            <person name="Truong S.K."/>
            <person name="Sreedasyam A."/>
            <person name="Jenkins J."/>
            <person name="Shu S."/>
            <person name="Sims D."/>
            <person name="Kennedy M."/>
            <person name="Amirebrahimi M."/>
            <person name="Weers B.D."/>
            <person name="McKinley B."/>
            <person name="Mattison A."/>
            <person name="Morishige D.T."/>
            <person name="Grimwood J."/>
            <person name="Schmutz J."/>
            <person name="Mullet J.E."/>
        </authorList>
    </citation>
    <scope>NUCLEOTIDE SEQUENCE [LARGE SCALE GENOMIC DNA]</scope>
    <source>
        <strain evidence="3">cv. BTx623</strain>
    </source>
</reference>
<evidence type="ECO:0000313" key="2">
    <source>
        <dbReference type="EMBL" id="OQU84808.1"/>
    </source>
</evidence>
<dbReference type="Proteomes" id="UP000000768">
    <property type="component" value="Chromosome 4"/>
</dbReference>
<proteinExistence type="predicted"/>
<organism evidence="2 3">
    <name type="scientific">Sorghum bicolor</name>
    <name type="common">Sorghum</name>
    <name type="synonym">Sorghum vulgare</name>
    <dbReference type="NCBI Taxonomy" id="4558"/>
    <lineage>
        <taxon>Eukaryota</taxon>
        <taxon>Viridiplantae</taxon>
        <taxon>Streptophyta</taxon>
        <taxon>Embryophyta</taxon>
        <taxon>Tracheophyta</taxon>
        <taxon>Spermatophyta</taxon>
        <taxon>Magnoliopsida</taxon>
        <taxon>Liliopsida</taxon>
        <taxon>Poales</taxon>
        <taxon>Poaceae</taxon>
        <taxon>PACMAD clade</taxon>
        <taxon>Panicoideae</taxon>
        <taxon>Andropogonodae</taxon>
        <taxon>Andropogoneae</taxon>
        <taxon>Sorghinae</taxon>
        <taxon>Sorghum</taxon>
    </lineage>
</organism>
<dbReference type="AlphaFoldDB" id="A0A1Z5RM61"/>
<name>A0A1Z5RM61_SORBI</name>
<dbReference type="Gramene" id="OQU84808">
    <property type="protein sequence ID" value="OQU84808"/>
    <property type="gene ID" value="SORBI_3004G127066"/>
</dbReference>
<protein>
    <submittedName>
        <fullName evidence="2">Uncharacterized protein</fullName>
    </submittedName>
</protein>
<reference evidence="2 3" key="1">
    <citation type="journal article" date="2009" name="Nature">
        <title>The Sorghum bicolor genome and the diversification of grasses.</title>
        <authorList>
            <person name="Paterson A.H."/>
            <person name="Bowers J.E."/>
            <person name="Bruggmann R."/>
            <person name="Dubchak I."/>
            <person name="Grimwood J."/>
            <person name="Gundlach H."/>
            <person name="Haberer G."/>
            <person name="Hellsten U."/>
            <person name="Mitros T."/>
            <person name="Poliakov A."/>
            <person name="Schmutz J."/>
            <person name="Spannagl M."/>
            <person name="Tang H."/>
            <person name="Wang X."/>
            <person name="Wicker T."/>
            <person name="Bharti A.K."/>
            <person name="Chapman J."/>
            <person name="Feltus F.A."/>
            <person name="Gowik U."/>
            <person name="Grigoriev I.V."/>
            <person name="Lyons E."/>
            <person name="Maher C.A."/>
            <person name="Martis M."/>
            <person name="Narechania A."/>
            <person name="Otillar R.P."/>
            <person name="Penning B.W."/>
            <person name="Salamov A.A."/>
            <person name="Wang Y."/>
            <person name="Zhang L."/>
            <person name="Carpita N.C."/>
            <person name="Freeling M."/>
            <person name="Gingle A.R."/>
            <person name="Hash C.T."/>
            <person name="Keller B."/>
            <person name="Klein P."/>
            <person name="Kresovich S."/>
            <person name="McCann M.C."/>
            <person name="Ming R."/>
            <person name="Peterson D.G."/>
            <person name="Mehboob-ur-Rahman"/>
            <person name="Ware D."/>
            <person name="Westhoff P."/>
            <person name="Mayer K.F."/>
            <person name="Messing J."/>
            <person name="Rokhsar D.S."/>
        </authorList>
    </citation>
    <scope>NUCLEOTIDE SEQUENCE [LARGE SCALE GENOMIC DNA]</scope>
    <source>
        <strain evidence="3">cv. BTx623</strain>
    </source>
</reference>
<gene>
    <name evidence="2" type="ORF">SORBI_3004G127066</name>
</gene>
<sequence>MGKVPQEKLQGIHSVPMEKGQKTRNKALSKDAGLMLLGSSTPSSITMSKWHSKITSTPLLLTMSRNGMTSISGTKPPLGRWPLFKKGKKIK</sequence>
<dbReference type="InParanoid" id="A0A1Z5RM61"/>
<feature type="region of interest" description="Disordered" evidence="1">
    <location>
        <begin position="67"/>
        <end position="91"/>
    </location>
</feature>
<feature type="region of interest" description="Disordered" evidence="1">
    <location>
        <begin position="1"/>
        <end position="24"/>
    </location>
</feature>
<keyword evidence="3" id="KW-1185">Reference proteome</keyword>
<accession>A0A1Z5RM61</accession>
<evidence type="ECO:0000313" key="3">
    <source>
        <dbReference type="Proteomes" id="UP000000768"/>
    </source>
</evidence>